<reference evidence="5 6" key="1">
    <citation type="submission" date="2020-08" db="EMBL/GenBank/DDBJ databases">
        <title>Plant Genome Project.</title>
        <authorList>
            <person name="Zhang R.-G."/>
        </authorList>
    </citation>
    <scope>NUCLEOTIDE SEQUENCE [LARGE SCALE GENOMIC DNA]</scope>
    <source>
        <tissue evidence="5">Rhizome</tissue>
    </source>
</reference>
<name>A0A8J5IAQ6_ZINOF</name>
<dbReference type="InterPro" id="IPR013766">
    <property type="entry name" value="Thioredoxin_domain"/>
</dbReference>
<keyword evidence="3" id="KW-0676">Redox-active center</keyword>
<evidence type="ECO:0000313" key="6">
    <source>
        <dbReference type="Proteomes" id="UP000734854"/>
    </source>
</evidence>
<dbReference type="AlphaFoldDB" id="A0A8J5IAQ6"/>
<gene>
    <name evidence="5" type="ORF">ZIOFF_004100</name>
</gene>
<dbReference type="OrthoDB" id="10263751at2759"/>
<dbReference type="Pfam" id="PF00085">
    <property type="entry name" value="Thioredoxin"/>
    <property type="match status" value="1"/>
</dbReference>
<dbReference type="PROSITE" id="PS00194">
    <property type="entry name" value="THIOREDOXIN_1"/>
    <property type="match status" value="1"/>
</dbReference>
<comment type="caution">
    <text evidence="5">The sequence shown here is derived from an EMBL/GenBank/DDBJ whole genome shotgun (WGS) entry which is preliminary data.</text>
</comment>
<evidence type="ECO:0000313" key="5">
    <source>
        <dbReference type="EMBL" id="KAG6538948.1"/>
    </source>
</evidence>
<dbReference type="PROSITE" id="PS51352">
    <property type="entry name" value="THIOREDOXIN_2"/>
    <property type="match status" value="1"/>
</dbReference>
<dbReference type="Proteomes" id="UP000734854">
    <property type="component" value="Unassembled WGS sequence"/>
</dbReference>
<dbReference type="EMBL" id="JACMSC010000001">
    <property type="protein sequence ID" value="KAG6538948.1"/>
    <property type="molecule type" value="Genomic_DNA"/>
</dbReference>
<dbReference type="InterPro" id="IPR017937">
    <property type="entry name" value="Thioredoxin_CS"/>
</dbReference>
<keyword evidence="2" id="KW-1015">Disulfide bond</keyword>
<dbReference type="FunFam" id="3.40.30.10:FF:000245">
    <property type="entry name" value="Thioredoxin"/>
    <property type="match status" value="1"/>
</dbReference>
<evidence type="ECO:0000256" key="2">
    <source>
        <dbReference type="ARBA" id="ARBA00023157"/>
    </source>
</evidence>
<keyword evidence="6" id="KW-1185">Reference proteome</keyword>
<proteinExistence type="predicted"/>
<keyword evidence="1" id="KW-0249">Electron transport</keyword>
<dbReference type="PANTHER" id="PTHR10438:SF463">
    <property type="entry name" value="THIOREDOXIN"/>
    <property type="match status" value="1"/>
</dbReference>
<dbReference type="InterPro" id="IPR050620">
    <property type="entry name" value="Thioredoxin_H-type-like"/>
</dbReference>
<evidence type="ECO:0000259" key="4">
    <source>
        <dbReference type="PROSITE" id="PS51352"/>
    </source>
</evidence>
<evidence type="ECO:0000256" key="1">
    <source>
        <dbReference type="ARBA" id="ARBA00022982"/>
    </source>
</evidence>
<keyword evidence="1" id="KW-0813">Transport</keyword>
<dbReference type="PANTHER" id="PTHR10438">
    <property type="entry name" value="THIOREDOXIN"/>
    <property type="match status" value="1"/>
</dbReference>
<dbReference type="CDD" id="cd02947">
    <property type="entry name" value="TRX_family"/>
    <property type="match status" value="1"/>
</dbReference>
<evidence type="ECO:0000256" key="3">
    <source>
        <dbReference type="ARBA" id="ARBA00023284"/>
    </source>
</evidence>
<organism evidence="5 6">
    <name type="scientific">Zingiber officinale</name>
    <name type="common">Ginger</name>
    <name type="synonym">Amomum zingiber</name>
    <dbReference type="NCBI Taxonomy" id="94328"/>
    <lineage>
        <taxon>Eukaryota</taxon>
        <taxon>Viridiplantae</taxon>
        <taxon>Streptophyta</taxon>
        <taxon>Embryophyta</taxon>
        <taxon>Tracheophyta</taxon>
        <taxon>Spermatophyta</taxon>
        <taxon>Magnoliopsida</taxon>
        <taxon>Liliopsida</taxon>
        <taxon>Zingiberales</taxon>
        <taxon>Zingiberaceae</taxon>
        <taxon>Zingiber</taxon>
    </lineage>
</organism>
<accession>A0A8J5IAQ6</accession>
<feature type="domain" description="Thioredoxin" evidence="4">
    <location>
        <begin position="8"/>
        <end position="136"/>
    </location>
</feature>
<protein>
    <recommendedName>
        <fullName evidence="4">Thioredoxin domain-containing protein</fullName>
    </recommendedName>
</protein>
<sequence length="137" mass="15452">MGNFFSRLLGNTGGADRTETANNGADSSTIVGIHSTAEWSENWQSHIQSNKLMVIDFFALWCGPCRVIEPEFKVMSTQFPGAVFLKIDVDELPTVTQEWKVEAMPTFVLVKRGREVDRVVGANKEELKKKIQLHLRK</sequence>